<organism evidence="1 2">
    <name type="scientific">Paenibacillus tyrfis</name>
    <dbReference type="NCBI Taxonomy" id="1501230"/>
    <lineage>
        <taxon>Bacteria</taxon>
        <taxon>Bacillati</taxon>
        <taxon>Bacillota</taxon>
        <taxon>Bacilli</taxon>
        <taxon>Bacillales</taxon>
        <taxon>Paenibacillaceae</taxon>
        <taxon>Paenibacillus</taxon>
    </lineage>
</organism>
<gene>
    <name evidence="1" type="ORF">ET33_24020</name>
</gene>
<dbReference type="Proteomes" id="UP000028123">
    <property type="component" value="Unassembled WGS sequence"/>
</dbReference>
<dbReference type="eggNOG" id="ENOG5033JD0">
    <property type="taxonomic scope" value="Bacteria"/>
</dbReference>
<protein>
    <submittedName>
        <fullName evidence="1">Uncharacterized protein</fullName>
    </submittedName>
</protein>
<dbReference type="OrthoDB" id="2627141at2"/>
<reference evidence="1" key="1">
    <citation type="submission" date="2014-06" db="EMBL/GenBank/DDBJ databases">
        <title>Draft genome sequence of Paenibacillus sp. MSt1.</title>
        <authorList>
            <person name="Aw Y.K."/>
            <person name="Ong K.S."/>
            <person name="Gan H.M."/>
            <person name="Lee S.M."/>
        </authorList>
    </citation>
    <scope>NUCLEOTIDE SEQUENCE [LARGE SCALE GENOMIC DNA]</scope>
    <source>
        <strain evidence="1">MSt1</strain>
    </source>
</reference>
<comment type="caution">
    <text evidence="1">The sequence shown here is derived from an EMBL/GenBank/DDBJ whole genome shotgun (WGS) entry which is preliminary data.</text>
</comment>
<proteinExistence type="predicted"/>
<keyword evidence="2" id="KW-1185">Reference proteome</keyword>
<accession>A0A081P8F0</accession>
<evidence type="ECO:0000313" key="2">
    <source>
        <dbReference type="Proteomes" id="UP000028123"/>
    </source>
</evidence>
<evidence type="ECO:0000313" key="1">
    <source>
        <dbReference type="EMBL" id="KEQ26973.1"/>
    </source>
</evidence>
<dbReference type="RefSeq" id="WP_036676642.1">
    <property type="nucleotide sequence ID" value="NZ_JNVM01000004.1"/>
</dbReference>
<dbReference type="AlphaFoldDB" id="A0A081P8F0"/>
<sequence>MKVSGEGSSVLNLYAIRDQESKPGLRPGTIAGLKHDTVEISPIGRQLAEGAIKHHVGKIFVSAQIDESLNRLLEGKSQEVSDAVHTIIGSNLLPSGSISDEGERAALREAGLAQAKYVADRYMSGGESSELMAIMNQIAVIGTKGTVDPATGSVSYKMPPSRPVGAPEDYVDINELMKRFEPDTYKKLNEAVTGSGDWGSILFSFVKKIPQNEQWVSKYREETKQLLHELKTTKLDNRFAGADTTDMASFLLDINRKLEQTPLAKADALMRNMDNFARIFGYRA</sequence>
<dbReference type="EMBL" id="JNVM01000004">
    <property type="protein sequence ID" value="KEQ26973.1"/>
    <property type="molecule type" value="Genomic_DNA"/>
</dbReference>
<name>A0A081P8F0_9BACL</name>